<feature type="domain" description="Rad50/SbcC-type AAA" evidence="11">
    <location>
        <begin position="6"/>
        <end position="261"/>
    </location>
</feature>
<evidence type="ECO:0000256" key="5">
    <source>
        <dbReference type="ARBA" id="ARBA00022454"/>
    </source>
</evidence>
<dbReference type="GO" id="GO:0016887">
    <property type="term" value="F:ATP hydrolysis activity"/>
    <property type="evidence" value="ECO:0007669"/>
    <property type="project" value="InterPro"/>
</dbReference>
<dbReference type="InterPro" id="IPR027417">
    <property type="entry name" value="P-loop_NTPase"/>
</dbReference>
<dbReference type="AlphaFoldDB" id="K3WA27"/>
<dbReference type="PANTHER" id="PTHR18867:SF12">
    <property type="entry name" value="DNA REPAIR PROTEIN RAD50"/>
    <property type="match status" value="1"/>
</dbReference>
<keyword evidence="10" id="KW-0175">Coiled coil</keyword>
<comment type="catalytic activity">
    <reaction evidence="9">
        <text>ATP + H2O = ADP + phosphate + H(+)</text>
        <dbReference type="Rhea" id="RHEA:13065"/>
        <dbReference type="ChEBI" id="CHEBI:15377"/>
        <dbReference type="ChEBI" id="CHEBI:15378"/>
        <dbReference type="ChEBI" id="CHEBI:30616"/>
        <dbReference type="ChEBI" id="CHEBI:43474"/>
        <dbReference type="ChEBI" id="CHEBI:456216"/>
    </reaction>
</comment>
<dbReference type="EMBL" id="GL376634">
    <property type="status" value="NOT_ANNOTATED_CDS"/>
    <property type="molecule type" value="Genomic_DNA"/>
</dbReference>
<keyword evidence="13" id="KW-1185">Reference proteome</keyword>
<dbReference type="GO" id="GO:0070192">
    <property type="term" value="P:chromosome organization involved in meiotic cell cycle"/>
    <property type="evidence" value="ECO:0007669"/>
    <property type="project" value="TreeGrafter"/>
</dbReference>
<name>K3WA27_GLOUD</name>
<keyword evidence="7" id="KW-0862">Zinc</keyword>
<dbReference type="GO" id="GO:0003691">
    <property type="term" value="F:double-stranded telomeric DNA binding"/>
    <property type="evidence" value="ECO:0007669"/>
    <property type="project" value="TreeGrafter"/>
</dbReference>
<feature type="coiled-coil region" evidence="10">
    <location>
        <begin position="621"/>
        <end position="679"/>
    </location>
</feature>
<dbReference type="InParanoid" id="K3WA27"/>
<reference evidence="13" key="1">
    <citation type="journal article" date="2010" name="Genome Biol.">
        <title>Genome sequence of the necrotrophic plant pathogen Pythium ultimum reveals original pathogenicity mechanisms and effector repertoire.</title>
        <authorList>
            <person name="Levesque C.A."/>
            <person name="Brouwer H."/>
            <person name="Cano L."/>
            <person name="Hamilton J.P."/>
            <person name="Holt C."/>
            <person name="Huitema E."/>
            <person name="Raffaele S."/>
            <person name="Robideau G.P."/>
            <person name="Thines M."/>
            <person name="Win J."/>
            <person name="Zerillo M.M."/>
            <person name="Beakes G.W."/>
            <person name="Boore J.L."/>
            <person name="Busam D."/>
            <person name="Dumas B."/>
            <person name="Ferriera S."/>
            <person name="Fuerstenberg S.I."/>
            <person name="Gachon C.M."/>
            <person name="Gaulin E."/>
            <person name="Govers F."/>
            <person name="Grenville-Briggs L."/>
            <person name="Horner N."/>
            <person name="Hostetler J."/>
            <person name="Jiang R.H."/>
            <person name="Johnson J."/>
            <person name="Krajaejun T."/>
            <person name="Lin H."/>
            <person name="Meijer H.J."/>
            <person name="Moore B."/>
            <person name="Morris P."/>
            <person name="Phuntmart V."/>
            <person name="Puiu D."/>
            <person name="Shetty J."/>
            <person name="Stajich J.E."/>
            <person name="Tripathy S."/>
            <person name="Wawra S."/>
            <person name="van West P."/>
            <person name="Whitty B.R."/>
            <person name="Coutinho P.M."/>
            <person name="Henrissat B."/>
            <person name="Martin F."/>
            <person name="Thomas P.D."/>
            <person name="Tyler B.M."/>
            <person name="De Vries R.P."/>
            <person name="Kamoun S."/>
            <person name="Yandell M."/>
            <person name="Tisserat N."/>
            <person name="Buell C.R."/>
        </authorList>
    </citation>
    <scope>NUCLEOTIDE SEQUENCE</scope>
    <source>
        <strain evidence="13">DAOM:BR144</strain>
    </source>
</reference>
<dbReference type="InterPro" id="IPR038729">
    <property type="entry name" value="Rad50/SbcC_AAA"/>
</dbReference>
<dbReference type="Gene3D" id="3.40.50.300">
    <property type="entry name" value="P-loop containing nucleotide triphosphate hydrolases"/>
    <property type="match status" value="1"/>
</dbReference>
<dbReference type="GO" id="GO:0006302">
    <property type="term" value="P:double-strand break repair"/>
    <property type="evidence" value="ECO:0007669"/>
    <property type="project" value="InterPro"/>
</dbReference>
<accession>K3WA27</accession>
<keyword evidence="8" id="KW-0539">Nucleus</keyword>
<dbReference type="GO" id="GO:0030870">
    <property type="term" value="C:Mre11 complex"/>
    <property type="evidence" value="ECO:0007669"/>
    <property type="project" value="TreeGrafter"/>
</dbReference>
<evidence type="ECO:0000313" key="13">
    <source>
        <dbReference type="Proteomes" id="UP000019132"/>
    </source>
</evidence>
<evidence type="ECO:0000256" key="3">
    <source>
        <dbReference type="ARBA" id="ARBA00004286"/>
    </source>
</evidence>
<dbReference type="PANTHER" id="PTHR18867">
    <property type="entry name" value="RAD50"/>
    <property type="match status" value="1"/>
</dbReference>
<dbReference type="eggNOG" id="KOG0962">
    <property type="taxonomic scope" value="Eukaryota"/>
</dbReference>
<dbReference type="GO" id="GO:0000794">
    <property type="term" value="C:condensed nuclear chromosome"/>
    <property type="evidence" value="ECO:0007669"/>
    <property type="project" value="TreeGrafter"/>
</dbReference>
<evidence type="ECO:0000256" key="6">
    <source>
        <dbReference type="ARBA" id="ARBA00022723"/>
    </source>
</evidence>
<evidence type="ECO:0000256" key="10">
    <source>
        <dbReference type="SAM" id="Coils"/>
    </source>
</evidence>
<dbReference type="HOGENOM" id="CLU_006184_0_0_1"/>
<dbReference type="Proteomes" id="UP000019132">
    <property type="component" value="Unassembled WGS sequence"/>
</dbReference>
<feature type="coiled-coil region" evidence="10">
    <location>
        <begin position="234"/>
        <end position="317"/>
    </location>
</feature>
<reference evidence="12" key="3">
    <citation type="submission" date="2015-02" db="UniProtKB">
        <authorList>
            <consortium name="EnsemblProtists"/>
        </authorList>
    </citation>
    <scope>IDENTIFICATION</scope>
    <source>
        <strain evidence="12">DAOM BR144</strain>
    </source>
</reference>
<evidence type="ECO:0000313" key="12">
    <source>
        <dbReference type="EnsemblProtists" id="PYU1_T001818"/>
    </source>
</evidence>
<evidence type="ECO:0000256" key="9">
    <source>
        <dbReference type="ARBA" id="ARBA00049360"/>
    </source>
</evidence>
<dbReference type="GO" id="GO:0046872">
    <property type="term" value="F:metal ion binding"/>
    <property type="evidence" value="ECO:0007669"/>
    <property type="project" value="UniProtKB-KW"/>
</dbReference>
<dbReference type="GO" id="GO:0000722">
    <property type="term" value="P:telomere maintenance via recombination"/>
    <property type="evidence" value="ECO:0007669"/>
    <property type="project" value="TreeGrafter"/>
</dbReference>
<evidence type="ECO:0000256" key="8">
    <source>
        <dbReference type="ARBA" id="ARBA00023242"/>
    </source>
</evidence>
<keyword evidence="5" id="KW-0158">Chromosome</keyword>
<dbReference type="GO" id="GO:0043047">
    <property type="term" value="F:single-stranded telomeric DNA binding"/>
    <property type="evidence" value="ECO:0007669"/>
    <property type="project" value="TreeGrafter"/>
</dbReference>
<keyword evidence="6" id="KW-0479">Metal-binding</keyword>
<dbReference type="OMA" id="FSDYYYR"/>
<evidence type="ECO:0000256" key="1">
    <source>
        <dbReference type="ARBA" id="ARBA00001947"/>
    </source>
</evidence>
<dbReference type="GO" id="GO:0007004">
    <property type="term" value="P:telomere maintenance via telomerase"/>
    <property type="evidence" value="ECO:0007669"/>
    <property type="project" value="TreeGrafter"/>
</dbReference>
<evidence type="ECO:0000256" key="7">
    <source>
        <dbReference type="ARBA" id="ARBA00022833"/>
    </source>
</evidence>
<dbReference type="Pfam" id="PF13476">
    <property type="entry name" value="AAA_23"/>
    <property type="match status" value="1"/>
</dbReference>
<dbReference type="EnsemblProtists" id="PYU1_T001818">
    <property type="protein sequence ID" value="PYU1_T001818"/>
    <property type="gene ID" value="PYU1_G001817"/>
</dbReference>
<sequence>MSSIEKLSIRGIRSFSPNREEIIEFYHPLTVILGDNGCGKTTIIECLKISCTGSLPPGARGGQSFVHDPKIAGTNEVKASIRLRFRNCAGKAMVVQRTYQLLQTKAKLQFKAMDGVIRVVNDLGEKVSMSHKCGELDRHIPEVLGVSKAILESVIFCHQEESNWPLQEGAELKKRFDAIFESARYTKALEAIRKLRKSRNTDTKDFKRDLDILSVKMKSADAIRDKIDAAGKKLASVLEETEQATENLERAEETLAEMEQLMADIREQEMCLDRTLVEVQQKEEGVERAYKNIEQMMSDADEELESLLNNYDEIIIEHQKAFHGLQSQEFQLMEQKSAAQNTYVELFKSKGVVEEKVKAKQRLMSELLDMAGAFGTKYNVHVQPLSSQDEELQSFLSKFKCVVQQKQTVLNEFESATQKAEDALNEEISVLTGKQHHAKEGLKSKQREQGVINQEKRDNAAKLKELSRLSVPSQRDVAELERVIEEAEKSVQTYKDQHDSPALESEIQALNRKVLDTNYEIEQLSGKVKLLRIHERDQISLDSKRADCQNKRDDLNAKLAEKASEFQEVLAGCGFPIDSDSLAGTIRHVDNLVIDRKRDYELKKKELSLAEGKLQENMMTAKLVEKSLASLRLEKNELERNQLGTMRRIMEEILPGDDLKNAEHGLEVLEKAYFDAKDKTMRCKNTITFLNIFKKNGENDKCCPLCLRGMNEGELNAFKAAINDKTDDNKVRDKINKSEAQEKTAHDKWKDMEKCMPSWRKWIRLETQIPEKSSELDEIYATQRSLQTDVKDKKYQYETVQRQFEDAQKAQRDFAVLGDAAEESMRLKHRIDEEERRLRSLSTDMIGSAASSLTDVQAALDDKQAELQELNRQLQRKQTELQRNQGMLQQLQNDLHNKKEDKVTMVQQRKDYDAAIEEQQKLRDREKTLRETMLDETEAEMILERDLRAKLQERESRRADAAAKQKNLRAELQQHQGDLRTFSDKLKHVQASSVQDFGQELQRLGQQITQTKQKQVAATQALNDLTPQIATARQNLDQQETFKRHIRDNLEYRKLERDLDLAKGEIDLVRQKLNNLPAVDDVSKRIHGAKAAVSEAQGICGTLKGRKQQLNEQIREYKIQLRQSEFKNIEGKYRKKLIEFETTTMAVADLDKYYRALDQSLIEYHSKKIEEINTIIRSLWQITYKGQDIDSIEIVSGPENGSAAAMKATR</sequence>
<comment type="cofactor">
    <cofactor evidence="1">
        <name>Zn(2+)</name>
        <dbReference type="ChEBI" id="CHEBI:29105"/>
    </cofactor>
</comment>
<evidence type="ECO:0000256" key="4">
    <source>
        <dbReference type="ARBA" id="ARBA00009439"/>
    </source>
</evidence>
<feature type="coiled-coil region" evidence="10">
    <location>
        <begin position="817"/>
        <end position="1014"/>
    </location>
</feature>
<comment type="similarity">
    <text evidence="4">Belongs to the SMC family. RAD50 subfamily.</text>
</comment>
<dbReference type="STRING" id="431595.K3WA27"/>
<comment type="subcellular location">
    <subcellularLocation>
        <location evidence="3">Chromosome</location>
    </subcellularLocation>
    <subcellularLocation>
        <location evidence="2">Nucleus</location>
    </subcellularLocation>
</comment>
<proteinExistence type="inferred from homology"/>
<reference evidence="13" key="2">
    <citation type="submission" date="2010-04" db="EMBL/GenBank/DDBJ databases">
        <authorList>
            <person name="Buell R."/>
            <person name="Hamilton J."/>
            <person name="Hostetler J."/>
        </authorList>
    </citation>
    <scope>NUCLEOTIDE SEQUENCE [LARGE SCALE GENOMIC DNA]</scope>
    <source>
        <strain evidence="13">DAOM:BR144</strain>
    </source>
</reference>
<dbReference type="VEuPathDB" id="FungiDB:PYU1_G001817"/>
<dbReference type="GO" id="GO:0051880">
    <property type="term" value="F:G-quadruplex DNA binding"/>
    <property type="evidence" value="ECO:0007669"/>
    <property type="project" value="TreeGrafter"/>
</dbReference>
<evidence type="ECO:0000256" key="2">
    <source>
        <dbReference type="ARBA" id="ARBA00004123"/>
    </source>
</evidence>
<evidence type="ECO:0000259" key="11">
    <source>
        <dbReference type="Pfam" id="PF13476"/>
    </source>
</evidence>
<protein>
    <recommendedName>
        <fullName evidence="11">Rad50/SbcC-type AAA domain-containing protein</fullName>
    </recommendedName>
</protein>
<dbReference type="SUPFAM" id="SSF52540">
    <property type="entry name" value="P-loop containing nucleoside triphosphate hydrolases"/>
    <property type="match status" value="1"/>
</dbReference>
<feature type="coiled-coil region" evidence="10">
    <location>
        <begin position="1100"/>
        <end position="1127"/>
    </location>
</feature>
<organism evidence="12 13">
    <name type="scientific">Globisporangium ultimum (strain ATCC 200006 / CBS 805.95 / DAOM BR144)</name>
    <name type="common">Pythium ultimum</name>
    <dbReference type="NCBI Taxonomy" id="431595"/>
    <lineage>
        <taxon>Eukaryota</taxon>
        <taxon>Sar</taxon>
        <taxon>Stramenopiles</taxon>
        <taxon>Oomycota</taxon>
        <taxon>Peronosporomycetes</taxon>
        <taxon>Pythiales</taxon>
        <taxon>Pythiaceae</taxon>
        <taxon>Globisporangium</taxon>
    </lineage>
</organism>